<dbReference type="WBParaSite" id="Gr19_v10_g15461.t1">
    <property type="protein sequence ID" value="Gr19_v10_g15461.t1"/>
    <property type="gene ID" value="Gr19_v10_g15461"/>
</dbReference>
<keyword evidence="1" id="KW-1185">Reference proteome</keyword>
<dbReference type="Proteomes" id="UP000887572">
    <property type="component" value="Unplaced"/>
</dbReference>
<name>A0A914HA55_GLORO</name>
<proteinExistence type="predicted"/>
<dbReference type="AlphaFoldDB" id="A0A914HA55"/>
<organism evidence="1 2">
    <name type="scientific">Globodera rostochiensis</name>
    <name type="common">Golden nematode worm</name>
    <name type="synonym">Heterodera rostochiensis</name>
    <dbReference type="NCBI Taxonomy" id="31243"/>
    <lineage>
        <taxon>Eukaryota</taxon>
        <taxon>Metazoa</taxon>
        <taxon>Ecdysozoa</taxon>
        <taxon>Nematoda</taxon>
        <taxon>Chromadorea</taxon>
        <taxon>Rhabditida</taxon>
        <taxon>Tylenchina</taxon>
        <taxon>Tylenchomorpha</taxon>
        <taxon>Tylenchoidea</taxon>
        <taxon>Heteroderidae</taxon>
        <taxon>Heteroderinae</taxon>
        <taxon>Globodera</taxon>
    </lineage>
</organism>
<evidence type="ECO:0000313" key="1">
    <source>
        <dbReference type="Proteomes" id="UP000887572"/>
    </source>
</evidence>
<reference evidence="2" key="1">
    <citation type="submission" date="2022-11" db="UniProtKB">
        <authorList>
            <consortium name="WormBaseParasite"/>
        </authorList>
    </citation>
    <scope>IDENTIFICATION</scope>
</reference>
<sequence>MKRKCLKTTGDKVLLLSEKRSKMEAGEATFSSDISALLLFWRRRSSSFCRVPMAVGKRTRPCALVEQLAIAKHCLRRACAVAFGSQLDAE</sequence>
<evidence type="ECO:0000313" key="2">
    <source>
        <dbReference type="WBParaSite" id="Gr19_v10_g15461.t1"/>
    </source>
</evidence>
<protein>
    <submittedName>
        <fullName evidence="2">Uncharacterized protein</fullName>
    </submittedName>
</protein>
<accession>A0A914HA55</accession>